<organism evidence="6 7">
    <name type="scientific">Hyalangium minutum</name>
    <dbReference type="NCBI Taxonomy" id="394096"/>
    <lineage>
        <taxon>Bacteria</taxon>
        <taxon>Pseudomonadati</taxon>
        <taxon>Myxococcota</taxon>
        <taxon>Myxococcia</taxon>
        <taxon>Myxococcales</taxon>
        <taxon>Cystobacterineae</taxon>
        <taxon>Archangiaceae</taxon>
        <taxon>Hyalangium</taxon>
    </lineage>
</organism>
<reference evidence="6 7" key="1">
    <citation type="submission" date="2014-04" db="EMBL/GenBank/DDBJ databases">
        <title>Genome assembly of Hyalangium minutum DSM 14724.</title>
        <authorList>
            <person name="Sharma G."/>
            <person name="Subramanian S."/>
        </authorList>
    </citation>
    <scope>NUCLEOTIDE SEQUENCE [LARGE SCALE GENOMIC DNA]</scope>
    <source>
        <strain evidence="6 7">DSM 14724</strain>
    </source>
</reference>
<gene>
    <name evidence="6" type="ORF">DB31_7089</name>
</gene>
<dbReference type="PANTHER" id="PTHR43362:SF1">
    <property type="entry name" value="MANNITOL DEHYDROGENASE 2-RELATED"/>
    <property type="match status" value="1"/>
</dbReference>
<comment type="similarity">
    <text evidence="3">Belongs to the mannitol dehydrogenase family. UxuB subfamily.</text>
</comment>
<dbReference type="EMBL" id="JMCB01000005">
    <property type="protein sequence ID" value="KFE69187.1"/>
    <property type="molecule type" value="Genomic_DNA"/>
</dbReference>
<proteinExistence type="inferred from homology"/>
<dbReference type="Gene3D" id="1.10.1040.10">
    <property type="entry name" value="N-(1-d-carboxylethyl)-l-norvaline Dehydrogenase, domain 2"/>
    <property type="match status" value="1"/>
</dbReference>
<dbReference type="Proteomes" id="UP000028725">
    <property type="component" value="Unassembled WGS sequence"/>
</dbReference>
<evidence type="ECO:0000256" key="3">
    <source>
        <dbReference type="ARBA" id="ARBA00061451"/>
    </source>
</evidence>
<dbReference type="PATRIC" id="fig|394096.3.peg.3133"/>
<evidence type="ECO:0000256" key="2">
    <source>
        <dbReference type="ARBA" id="ARBA00023027"/>
    </source>
</evidence>
<accession>A0A085WNC4</accession>
<dbReference type="InterPro" id="IPR023027">
    <property type="entry name" value="Mannitol_DH_CS"/>
</dbReference>
<comment type="caution">
    <text evidence="6">The sequence shown here is derived from an EMBL/GenBank/DDBJ whole genome shotgun (WGS) entry which is preliminary data.</text>
</comment>
<dbReference type="InterPro" id="IPR036291">
    <property type="entry name" value="NAD(P)-bd_dom_sf"/>
</dbReference>
<dbReference type="InterPro" id="IPR013328">
    <property type="entry name" value="6PGD_dom2"/>
</dbReference>
<keyword evidence="1" id="KW-0560">Oxidoreductase</keyword>
<dbReference type="GO" id="GO:0019594">
    <property type="term" value="P:mannitol metabolic process"/>
    <property type="evidence" value="ECO:0007669"/>
    <property type="project" value="InterPro"/>
</dbReference>
<evidence type="ECO:0000256" key="1">
    <source>
        <dbReference type="ARBA" id="ARBA00023002"/>
    </source>
</evidence>
<evidence type="ECO:0000259" key="5">
    <source>
        <dbReference type="Pfam" id="PF08125"/>
    </source>
</evidence>
<dbReference type="InterPro" id="IPR050988">
    <property type="entry name" value="Mannitol_DH/Oxidoreductase"/>
</dbReference>
<keyword evidence="2" id="KW-0520">NAD</keyword>
<dbReference type="SUPFAM" id="SSF48179">
    <property type="entry name" value="6-phosphogluconate dehydrogenase C-terminal domain-like"/>
    <property type="match status" value="1"/>
</dbReference>
<dbReference type="InterPro" id="IPR013118">
    <property type="entry name" value="Mannitol_DH_C"/>
</dbReference>
<dbReference type="GO" id="GO:0016616">
    <property type="term" value="F:oxidoreductase activity, acting on the CH-OH group of donors, NAD or NADP as acceptor"/>
    <property type="evidence" value="ECO:0007669"/>
    <property type="project" value="TreeGrafter"/>
</dbReference>
<dbReference type="AlphaFoldDB" id="A0A085WNC4"/>
<feature type="domain" description="Mannitol dehydrogenase N-terminal" evidence="4">
    <location>
        <begin position="29"/>
        <end position="278"/>
    </location>
</feature>
<dbReference type="PRINTS" id="PR00084">
    <property type="entry name" value="MTLDHDRGNASE"/>
</dbReference>
<dbReference type="STRING" id="394096.DB31_7089"/>
<dbReference type="PANTHER" id="PTHR43362">
    <property type="entry name" value="MANNITOL DEHYDROGENASE DSF1-RELATED"/>
    <property type="match status" value="1"/>
</dbReference>
<dbReference type="Gene3D" id="3.40.50.720">
    <property type="entry name" value="NAD(P)-binding Rossmann-like Domain"/>
    <property type="match status" value="1"/>
</dbReference>
<name>A0A085WNC4_9BACT</name>
<dbReference type="SUPFAM" id="SSF51735">
    <property type="entry name" value="NAD(P)-binding Rossmann-fold domains"/>
    <property type="match status" value="1"/>
</dbReference>
<dbReference type="InterPro" id="IPR013131">
    <property type="entry name" value="Mannitol_DH_N"/>
</dbReference>
<dbReference type="InterPro" id="IPR008927">
    <property type="entry name" value="6-PGluconate_DH-like_C_sf"/>
</dbReference>
<dbReference type="OrthoDB" id="271711at2"/>
<keyword evidence="7" id="KW-1185">Reference proteome</keyword>
<dbReference type="FunFam" id="3.40.50.720:FF:000129">
    <property type="entry name" value="D-mannonate oxidoreductase"/>
    <property type="match status" value="1"/>
</dbReference>
<dbReference type="Pfam" id="PF01232">
    <property type="entry name" value="Mannitol_dh"/>
    <property type="match status" value="1"/>
</dbReference>
<protein>
    <submittedName>
        <fullName evidence="6">Multiple polyol-specific dehydrogenase</fullName>
    </submittedName>
</protein>
<evidence type="ECO:0000259" key="4">
    <source>
        <dbReference type="Pfam" id="PF01232"/>
    </source>
</evidence>
<evidence type="ECO:0000313" key="7">
    <source>
        <dbReference type="Proteomes" id="UP000028725"/>
    </source>
</evidence>
<dbReference type="RefSeq" id="WP_044187993.1">
    <property type="nucleotide sequence ID" value="NZ_JMCB01000005.1"/>
</dbReference>
<feature type="domain" description="Mannitol dehydrogenase C-terminal" evidence="5">
    <location>
        <begin position="287"/>
        <end position="466"/>
    </location>
</feature>
<dbReference type="PROSITE" id="PS00974">
    <property type="entry name" value="MANNITOL_DHGENASE"/>
    <property type="match status" value="1"/>
</dbReference>
<sequence length="499" mass="55095">MHTLDQAHLSSLPSTVIRSGYDRSKVRAGIAHIGVGGFHRAHEAIYTDRALARPGQEGWGICGINLLPQDAAMAAAMKKQNGLYTVSEMAPDGSHVSRVVECMVEYLYAPENPAAVLDKLSHPDIRIVSLTITEGGYLLDEHGAFNLKHPTVAHDLQHPSSPQGAFGYLVEALARRRKAGIKPFTVLSCDNLRHNGDQARRALVSFAKARDPELAAWIEREVAFPNGMVDRITPATDDAARKKLRELTQVDDSAPVICEDFIQWVLEDHFPNGRPAWDAVGVMFTQDVSPYEEAKIRLLNATHTMLSYPAFLSGLRRVDDALHDKLFFSYLRGFLDHDAGVWLKSLPGLEIPAYKDKLLERFGNRAVSDQLARLCSDGGSKIPGFLLPTVHAILDGGRPYHRVAFLLAAYDRYLQGKDEKGEAYPIHEPNARTQLEPVMKSTSPMTLLSLKEVVGSKLPAHPGFVELYLKLRKQLDEQGVVATLQSLDPARESPPIAQA</sequence>
<evidence type="ECO:0000313" key="6">
    <source>
        <dbReference type="EMBL" id="KFE69187.1"/>
    </source>
</evidence>
<dbReference type="InterPro" id="IPR000669">
    <property type="entry name" value="Mannitol_DH"/>
</dbReference>
<dbReference type="Pfam" id="PF08125">
    <property type="entry name" value="Mannitol_dh_C"/>
    <property type="match status" value="1"/>
</dbReference>